<gene>
    <name evidence="3" type="primary">TMEM52</name>
</gene>
<dbReference type="GeneTree" id="ENSGT00730000111432"/>
<evidence type="ECO:0000313" key="3">
    <source>
        <dbReference type="Ensembl" id="ENSCHIP00000030239.1"/>
    </source>
</evidence>
<dbReference type="PANTHER" id="PTHR33955:SF2">
    <property type="entry name" value="TRANSMEMBRANE PROTEIN 52"/>
    <property type="match status" value="1"/>
</dbReference>
<name>A0A452G0X3_CAPHI</name>
<feature type="compositionally biased region" description="Basic and acidic residues" evidence="1">
    <location>
        <begin position="131"/>
        <end position="142"/>
    </location>
</feature>
<reference evidence="3" key="2">
    <citation type="submission" date="2025-08" db="UniProtKB">
        <authorList>
            <consortium name="Ensembl"/>
        </authorList>
    </citation>
    <scope>IDENTIFICATION</scope>
</reference>
<proteinExistence type="predicted"/>
<sequence>GLAFPHRLQVPPSHRCPPQARWSSLWHVGLILLTALLLLLCGVSASCVRFCRLWKRAHTQPHLPPAPEPCDLTAIPVDNDSPVHSTVTSYSSVQCPLGMQLPLPFGELDLDSTTPPAYSLYAPEPPPSYEEAIKMTKTRQEEPPFPGASCLQTPPGLQEPGPNAQHP</sequence>
<evidence type="ECO:0000256" key="1">
    <source>
        <dbReference type="SAM" id="MobiDB-lite"/>
    </source>
</evidence>
<evidence type="ECO:0000313" key="4">
    <source>
        <dbReference type="Proteomes" id="UP000291000"/>
    </source>
</evidence>
<protein>
    <submittedName>
        <fullName evidence="3">Transmembrane protein 52</fullName>
    </submittedName>
</protein>
<dbReference type="Ensembl" id="ENSCHIT00000038110.1">
    <property type="protein sequence ID" value="ENSCHIP00000030239.1"/>
    <property type="gene ID" value="ENSCHIG00000025076.1"/>
</dbReference>
<keyword evidence="4" id="KW-1185">Reference proteome</keyword>
<dbReference type="STRING" id="9925.ENSCHIP00000030239"/>
<dbReference type="OMA" id="CDPSDLC"/>
<keyword evidence="2" id="KW-0812">Transmembrane</keyword>
<keyword evidence="2" id="KW-0472">Membrane</keyword>
<dbReference type="Proteomes" id="UP000291000">
    <property type="component" value="Chromosome 16"/>
</dbReference>
<dbReference type="EMBL" id="LWLT01000016">
    <property type="status" value="NOT_ANNOTATED_CDS"/>
    <property type="molecule type" value="Genomic_DNA"/>
</dbReference>
<dbReference type="Pfam" id="PF14979">
    <property type="entry name" value="TMEM52"/>
    <property type="match status" value="1"/>
</dbReference>
<reference evidence="3 4" key="1">
    <citation type="submission" date="2016-04" db="EMBL/GenBank/DDBJ databases">
        <title>Polished mammalian reference genomes with single-molecule sequencing and chromosome conformation capture applied to the Capra hircus genome.</title>
        <authorList>
            <person name="Bickhart D.M."/>
            <person name="Koren S."/>
            <person name="Rosen B."/>
            <person name="Hastie A."/>
            <person name="Liachko I."/>
            <person name="Sullivan S.T."/>
            <person name="Burton J."/>
            <person name="Sayre B.L."/>
            <person name="Huson H.J."/>
            <person name="Lee J."/>
            <person name="Lam E."/>
            <person name="Kelley C.M."/>
            <person name="Hutchison J.L."/>
            <person name="Zhou Y."/>
            <person name="Sun J."/>
            <person name="Crisa A."/>
            <person name="Schwartz J.C."/>
            <person name="Hammond J.A."/>
            <person name="Schroeder S.G."/>
            <person name="Liu G.E."/>
            <person name="Dunham M."/>
            <person name="Shendure J."/>
            <person name="Sonstegard T.S."/>
            <person name="Phillippy A.M."/>
            <person name="Van Tassell C.P."/>
            <person name="Smith T.P."/>
        </authorList>
    </citation>
    <scope>NUCLEOTIDE SEQUENCE [LARGE SCALE GENOMIC DNA]</scope>
</reference>
<feature type="region of interest" description="Disordered" evidence="1">
    <location>
        <begin position="121"/>
        <end position="167"/>
    </location>
</feature>
<dbReference type="InterPro" id="IPR038942">
    <property type="entry name" value="TMEM52"/>
</dbReference>
<organism evidence="3 4">
    <name type="scientific">Capra hircus</name>
    <name type="common">Goat</name>
    <dbReference type="NCBI Taxonomy" id="9925"/>
    <lineage>
        <taxon>Eukaryota</taxon>
        <taxon>Metazoa</taxon>
        <taxon>Chordata</taxon>
        <taxon>Craniata</taxon>
        <taxon>Vertebrata</taxon>
        <taxon>Euteleostomi</taxon>
        <taxon>Mammalia</taxon>
        <taxon>Eutheria</taxon>
        <taxon>Laurasiatheria</taxon>
        <taxon>Artiodactyla</taxon>
        <taxon>Ruminantia</taxon>
        <taxon>Pecora</taxon>
        <taxon>Bovidae</taxon>
        <taxon>Caprinae</taxon>
        <taxon>Capra</taxon>
    </lineage>
</organism>
<accession>A0A452G0X3</accession>
<dbReference type="AlphaFoldDB" id="A0A452G0X3"/>
<feature type="transmembrane region" description="Helical" evidence="2">
    <location>
        <begin position="25"/>
        <end position="48"/>
    </location>
</feature>
<evidence type="ECO:0000256" key="2">
    <source>
        <dbReference type="SAM" id="Phobius"/>
    </source>
</evidence>
<keyword evidence="2" id="KW-1133">Transmembrane helix</keyword>
<dbReference type="Bgee" id="ENSCHIG00000025076">
    <property type="expression patterns" value="Expressed in longissimus thoracis muscle and 17 other cell types or tissues"/>
</dbReference>
<dbReference type="PANTHER" id="PTHR33955">
    <property type="entry name" value="TRANSMEMBRANE PROTEIN 52"/>
    <property type="match status" value="1"/>
</dbReference>
<reference evidence="3" key="3">
    <citation type="submission" date="2025-09" db="UniProtKB">
        <authorList>
            <consortium name="Ensembl"/>
        </authorList>
    </citation>
    <scope>IDENTIFICATION</scope>
</reference>